<dbReference type="EMBL" id="RAPY01000001">
    <property type="protein sequence ID" value="RKE55312.1"/>
    <property type="molecule type" value="Genomic_DNA"/>
</dbReference>
<evidence type="ECO:0000313" key="2">
    <source>
        <dbReference type="Proteomes" id="UP000286246"/>
    </source>
</evidence>
<dbReference type="Proteomes" id="UP000286246">
    <property type="component" value="Unassembled WGS sequence"/>
</dbReference>
<comment type="caution">
    <text evidence="1">The sequence shown here is derived from an EMBL/GenBank/DDBJ whole genome shotgun (WGS) entry which is preliminary data.</text>
</comment>
<dbReference type="AlphaFoldDB" id="A0A420BF32"/>
<sequence length="49" mass="5613">MPYLLAFSIKKAVGSYSFSAFSKLHYFSTRTVFAVDCLLKMSVMVRRTL</sequence>
<organism evidence="1 2">
    <name type="scientific">Sphingobacterium detergens</name>
    <dbReference type="NCBI Taxonomy" id="1145106"/>
    <lineage>
        <taxon>Bacteria</taxon>
        <taxon>Pseudomonadati</taxon>
        <taxon>Bacteroidota</taxon>
        <taxon>Sphingobacteriia</taxon>
        <taxon>Sphingobacteriales</taxon>
        <taxon>Sphingobacteriaceae</taxon>
        <taxon>Sphingobacterium</taxon>
    </lineage>
</organism>
<protein>
    <submittedName>
        <fullName evidence="1">Uncharacterized protein</fullName>
    </submittedName>
</protein>
<keyword evidence="2" id="KW-1185">Reference proteome</keyword>
<reference evidence="1 2" key="1">
    <citation type="submission" date="2018-09" db="EMBL/GenBank/DDBJ databases">
        <title>Genomic Encyclopedia of Type Strains, Phase III (KMG-III): the genomes of soil and plant-associated and newly described type strains.</title>
        <authorList>
            <person name="Whitman W."/>
        </authorList>
    </citation>
    <scope>NUCLEOTIDE SEQUENCE [LARGE SCALE GENOMIC DNA]</scope>
    <source>
        <strain evidence="1 2">CECT 7938</strain>
    </source>
</reference>
<proteinExistence type="predicted"/>
<accession>A0A420BF32</accession>
<evidence type="ECO:0000313" key="1">
    <source>
        <dbReference type="EMBL" id="RKE55312.1"/>
    </source>
</evidence>
<name>A0A420BF32_SPHD1</name>
<gene>
    <name evidence="1" type="ORF">DFQ12_0143</name>
</gene>